<feature type="domain" description="Thioredoxin" evidence="4">
    <location>
        <begin position="10"/>
        <end position="137"/>
    </location>
</feature>
<comment type="similarity">
    <text evidence="1">Belongs to the thioredoxin family.</text>
</comment>
<gene>
    <name evidence="5" type="ORF">AT274_07110</name>
</gene>
<dbReference type="InterPro" id="IPR013766">
    <property type="entry name" value="Thioredoxin_domain"/>
</dbReference>
<evidence type="ECO:0000313" key="6">
    <source>
        <dbReference type="Proteomes" id="UP000075591"/>
    </source>
</evidence>
<dbReference type="SUPFAM" id="SSF52833">
    <property type="entry name" value="Thioredoxin-like"/>
    <property type="match status" value="1"/>
</dbReference>
<organism evidence="5 6">
    <name type="scientific">Bacillus cereus</name>
    <dbReference type="NCBI Taxonomy" id="1396"/>
    <lineage>
        <taxon>Bacteria</taxon>
        <taxon>Bacillati</taxon>
        <taxon>Bacillota</taxon>
        <taxon>Bacilli</taxon>
        <taxon>Bacillales</taxon>
        <taxon>Bacillaceae</taxon>
        <taxon>Bacillus</taxon>
        <taxon>Bacillus cereus group</taxon>
    </lineage>
</organism>
<sequence length="137" mass="16409">MKKIIISCIIIITSLIIIISLTNKKENKTTQENYYQNQISVEELKNNLSNQEEKFIYFYQTDCHYCKKVSPIIVPMSKKMNLNMEVLNLQDQKEGWKEFKIEGTPTIIHYKYGKEINRIEGEYPKEEFEKWFKNNSK</sequence>
<dbReference type="RefSeq" id="WP_017561684.1">
    <property type="nucleotide sequence ID" value="NZ_JAAVIN010000007.1"/>
</dbReference>
<keyword evidence="3" id="KW-0676">Redox-active center</keyword>
<evidence type="ECO:0000256" key="2">
    <source>
        <dbReference type="ARBA" id="ARBA00023157"/>
    </source>
</evidence>
<dbReference type="PROSITE" id="PS51352">
    <property type="entry name" value="THIOREDOXIN_2"/>
    <property type="match status" value="1"/>
</dbReference>
<proteinExistence type="inferred from homology"/>
<dbReference type="CDD" id="cd02947">
    <property type="entry name" value="TRX_family"/>
    <property type="match status" value="1"/>
</dbReference>
<dbReference type="Pfam" id="PF00085">
    <property type="entry name" value="Thioredoxin"/>
    <property type="match status" value="1"/>
</dbReference>
<dbReference type="InterPro" id="IPR036249">
    <property type="entry name" value="Thioredoxin-like_sf"/>
</dbReference>
<dbReference type="PANTHER" id="PTHR45663">
    <property type="entry name" value="GEO12009P1"/>
    <property type="match status" value="1"/>
</dbReference>
<accession>A0A150B7I4</accession>
<dbReference type="PATRIC" id="fig|1396.432.peg.3539"/>
<evidence type="ECO:0000256" key="3">
    <source>
        <dbReference type="ARBA" id="ARBA00023284"/>
    </source>
</evidence>
<evidence type="ECO:0000259" key="4">
    <source>
        <dbReference type="PROSITE" id="PS51352"/>
    </source>
</evidence>
<dbReference type="GO" id="GO:0015035">
    <property type="term" value="F:protein-disulfide reductase activity"/>
    <property type="evidence" value="ECO:0007669"/>
    <property type="project" value="TreeGrafter"/>
</dbReference>
<dbReference type="PANTHER" id="PTHR45663:SF11">
    <property type="entry name" value="GEO12009P1"/>
    <property type="match status" value="1"/>
</dbReference>
<keyword evidence="2" id="KW-1015">Disulfide bond</keyword>
<evidence type="ECO:0000313" key="5">
    <source>
        <dbReference type="EMBL" id="KXY04120.1"/>
    </source>
</evidence>
<protein>
    <submittedName>
        <fullName evidence="5">Thioredoxin</fullName>
    </submittedName>
</protein>
<dbReference type="EMBL" id="LOMT01000002">
    <property type="protein sequence ID" value="KXY04120.1"/>
    <property type="molecule type" value="Genomic_DNA"/>
</dbReference>
<name>A0A150B7I4_BACCE</name>
<dbReference type="GO" id="GO:0005829">
    <property type="term" value="C:cytosol"/>
    <property type="evidence" value="ECO:0007669"/>
    <property type="project" value="TreeGrafter"/>
</dbReference>
<dbReference type="AlphaFoldDB" id="A0A150B7I4"/>
<dbReference type="Proteomes" id="UP000075591">
    <property type="component" value="Unassembled WGS sequence"/>
</dbReference>
<dbReference type="GO" id="GO:0045454">
    <property type="term" value="P:cell redox homeostasis"/>
    <property type="evidence" value="ECO:0007669"/>
    <property type="project" value="TreeGrafter"/>
</dbReference>
<comment type="caution">
    <text evidence="5">The sequence shown here is derived from an EMBL/GenBank/DDBJ whole genome shotgun (WGS) entry which is preliminary data.</text>
</comment>
<evidence type="ECO:0000256" key="1">
    <source>
        <dbReference type="ARBA" id="ARBA00008987"/>
    </source>
</evidence>
<reference evidence="5 6" key="1">
    <citation type="submission" date="2015-12" db="EMBL/GenBank/DDBJ databases">
        <title>Bacillus cereus Group isolate.</title>
        <authorList>
            <person name="Kovac J."/>
        </authorList>
    </citation>
    <scope>NUCLEOTIDE SEQUENCE [LARGE SCALE GENOMIC DNA]</scope>
    <source>
        <strain evidence="5 6">FSL W8-0275</strain>
    </source>
</reference>
<dbReference type="Gene3D" id="3.40.30.10">
    <property type="entry name" value="Glutaredoxin"/>
    <property type="match status" value="1"/>
</dbReference>